<feature type="compositionally biased region" description="Basic residues" evidence="1">
    <location>
        <begin position="21"/>
        <end position="36"/>
    </location>
</feature>
<reference evidence="2" key="1">
    <citation type="journal article" date="2019" name="BMC Genomics">
        <title>A new reference genome for Sorghum bicolor reveals high levels of sequence similarity between sweet and grain genotypes: implications for the genetics of sugar metabolism.</title>
        <authorList>
            <person name="Cooper E.A."/>
            <person name="Brenton Z.W."/>
            <person name="Flinn B.S."/>
            <person name="Jenkins J."/>
            <person name="Shu S."/>
            <person name="Flowers D."/>
            <person name="Luo F."/>
            <person name="Wang Y."/>
            <person name="Xia P."/>
            <person name="Barry K."/>
            <person name="Daum C."/>
            <person name="Lipzen A."/>
            <person name="Yoshinaga Y."/>
            <person name="Schmutz J."/>
            <person name="Saski C."/>
            <person name="Vermerris W."/>
            <person name="Kresovich S."/>
        </authorList>
    </citation>
    <scope>NUCLEOTIDE SEQUENCE</scope>
</reference>
<dbReference type="AlphaFoldDB" id="A0A921Q1Q4"/>
<dbReference type="EMBL" id="CM027689">
    <property type="protein sequence ID" value="KAG0513158.1"/>
    <property type="molecule type" value="Genomic_DNA"/>
</dbReference>
<dbReference type="Proteomes" id="UP000807115">
    <property type="component" value="Chromosome 10"/>
</dbReference>
<evidence type="ECO:0000313" key="3">
    <source>
        <dbReference type="Proteomes" id="UP000807115"/>
    </source>
</evidence>
<protein>
    <submittedName>
        <fullName evidence="2">Uncharacterized protein</fullName>
    </submittedName>
</protein>
<feature type="region of interest" description="Disordered" evidence="1">
    <location>
        <begin position="1"/>
        <end position="66"/>
    </location>
</feature>
<comment type="caution">
    <text evidence="2">The sequence shown here is derived from an EMBL/GenBank/DDBJ whole genome shotgun (WGS) entry which is preliminary data.</text>
</comment>
<organism evidence="2 3">
    <name type="scientific">Sorghum bicolor</name>
    <name type="common">Sorghum</name>
    <name type="synonym">Sorghum vulgare</name>
    <dbReference type="NCBI Taxonomy" id="4558"/>
    <lineage>
        <taxon>Eukaryota</taxon>
        <taxon>Viridiplantae</taxon>
        <taxon>Streptophyta</taxon>
        <taxon>Embryophyta</taxon>
        <taxon>Tracheophyta</taxon>
        <taxon>Spermatophyta</taxon>
        <taxon>Magnoliopsida</taxon>
        <taxon>Liliopsida</taxon>
        <taxon>Poales</taxon>
        <taxon>Poaceae</taxon>
        <taxon>PACMAD clade</taxon>
        <taxon>Panicoideae</taxon>
        <taxon>Andropogonodae</taxon>
        <taxon>Andropogoneae</taxon>
        <taxon>Sorghinae</taxon>
        <taxon>Sorghum</taxon>
    </lineage>
</organism>
<evidence type="ECO:0000313" key="2">
    <source>
        <dbReference type="EMBL" id="KAG0513158.1"/>
    </source>
</evidence>
<evidence type="ECO:0000256" key="1">
    <source>
        <dbReference type="SAM" id="MobiDB-lite"/>
    </source>
</evidence>
<accession>A0A921Q1Q4</accession>
<gene>
    <name evidence="2" type="ORF">BDA96_10G077600</name>
</gene>
<feature type="compositionally biased region" description="Gly residues" evidence="1">
    <location>
        <begin position="1"/>
        <end position="16"/>
    </location>
</feature>
<sequence>MDGGGGGDSDRPGGGQERTQRQRQRQRQRRRRRKLPSTREREQHWLAGGPGGHPSAAAIGSRAGGQAAVTVTVGSRGRGQERMPRPEVAGRAREDWLDDGGWRGTCGRLIYRGQDRVAYGGGTAAAAPRGMRRTQTGRWWGPRSTSFQWQLGVFGSCALSRVGREREKCALMDG</sequence>
<proteinExistence type="predicted"/>
<reference evidence="2" key="2">
    <citation type="submission" date="2020-10" db="EMBL/GenBank/DDBJ databases">
        <authorList>
            <person name="Cooper E.A."/>
            <person name="Brenton Z.W."/>
            <person name="Flinn B.S."/>
            <person name="Jenkins J."/>
            <person name="Shu S."/>
            <person name="Flowers D."/>
            <person name="Luo F."/>
            <person name="Wang Y."/>
            <person name="Xia P."/>
            <person name="Barry K."/>
            <person name="Daum C."/>
            <person name="Lipzen A."/>
            <person name="Yoshinaga Y."/>
            <person name="Schmutz J."/>
            <person name="Saski C."/>
            <person name="Vermerris W."/>
            <person name="Kresovich S."/>
        </authorList>
    </citation>
    <scope>NUCLEOTIDE SEQUENCE</scope>
</reference>
<name>A0A921Q1Q4_SORBI</name>